<dbReference type="SUPFAM" id="SSF55021">
    <property type="entry name" value="ACT-like"/>
    <property type="match status" value="1"/>
</dbReference>
<dbReference type="CDD" id="cd05399">
    <property type="entry name" value="NT_Rel-Spo_like"/>
    <property type="match status" value="1"/>
</dbReference>
<reference evidence="7" key="1">
    <citation type="submission" date="2018-05" db="EMBL/GenBank/DDBJ databases">
        <authorList>
            <person name="Lanie J.A."/>
            <person name="Ng W.-L."/>
            <person name="Kazmierczak K.M."/>
            <person name="Andrzejewski T.M."/>
            <person name="Davidsen T.M."/>
            <person name="Wayne K.J."/>
            <person name="Tettelin H."/>
            <person name="Glass J.I."/>
            <person name="Rusch D."/>
            <person name="Podicherti R."/>
            <person name="Tsui H.-C.T."/>
            <person name="Winkler M.E."/>
        </authorList>
    </citation>
    <scope>NUCLEOTIDE SEQUENCE</scope>
</reference>
<dbReference type="InterPro" id="IPR012675">
    <property type="entry name" value="Beta-grasp_dom_sf"/>
</dbReference>
<name>A0A381N6J6_9ZZZZ</name>
<dbReference type="Pfam" id="PF19296">
    <property type="entry name" value="RelA_AH_RIS"/>
    <property type="match status" value="1"/>
</dbReference>
<dbReference type="PANTHER" id="PTHR21262:SF31">
    <property type="entry name" value="GTP PYROPHOSPHOKINASE"/>
    <property type="match status" value="1"/>
</dbReference>
<dbReference type="InterPro" id="IPR045865">
    <property type="entry name" value="ACT-like_dom_sf"/>
</dbReference>
<dbReference type="Pfam" id="PF13328">
    <property type="entry name" value="HD_4"/>
    <property type="match status" value="1"/>
</dbReference>
<dbReference type="EMBL" id="UINC01000111">
    <property type="protein sequence ID" value="SUZ49268.1"/>
    <property type="molecule type" value="Genomic_DNA"/>
</dbReference>
<feature type="domain" description="ACT" evidence="4">
    <location>
        <begin position="660"/>
        <end position="734"/>
    </location>
</feature>
<dbReference type="Pfam" id="PF13291">
    <property type="entry name" value="ACT_4"/>
    <property type="match status" value="1"/>
</dbReference>
<dbReference type="Pfam" id="PF04607">
    <property type="entry name" value="RelA_SpoT"/>
    <property type="match status" value="1"/>
</dbReference>
<dbReference type="SUPFAM" id="SSF109604">
    <property type="entry name" value="HD-domain/PDEase-like"/>
    <property type="match status" value="1"/>
</dbReference>
<evidence type="ECO:0000256" key="3">
    <source>
        <dbReference type="SAM" id="MobiDB-lite"/>
    </source>
</evidence>
<dbReference type="PROSITE" id="PS51831">
    <property type="entry name" value="HD"/>
    <property type="match status" value="1"/>
</dbReference>
<proteinExistence type="inferred from homology"/>
<dbReference type="NCBIfam" id="TIGR00691">
    <property type="entry name" value="spoT_relA"/>
    <property type="match status" value="1"/>
</dbReference>
<dbReference type="GO" id="GO:0015969">
    <property type="term" value="P:guanosine tetraphosphate metabolic process"/>
    <property type="evidence" value="ECO:0007669"/>
    <property type="project" value="InterPro"/>
</dbReference>
<dbReference type="InterPro" id="IPR003607">
    <property type="entry name" value="HD/PDEase_dom"/>
</dbReference>
<dbReference type="PROSITE" id="PS51880">
    <property type="entry name" value="TGS"/>
    <property type="match status" value="1"/>
</dbReference>
<dbReference type="InterPro" id="IPR006674">
    <property type="entry name" value="HD_domain"/>
</dbReference>
<feature type="region of interest" description="Disordered" evidence="3">
    <location>
        <begin position="565"/>
        <end position="586"/>
    </location>
</feature>
<feature type="domain" description="TGS" evidence="6">
    <location>
        <begin position="399"/>
        <end position="460"/>
    </location>
</feature>
<dbReference type="Gene3D" id="3.30.70.260">
    <property type="match status" value="1"/>
</dbReference>
<comment type="similarity">
    <text evidence="1">Belongs to the RelA/SpoT family.</text>
</comment>
<evidence type="ECO:0000259" key="4">
    <source>
        <dbReference type="PROSITE" id="PS51671"/>
    </source>
</evidence>
<dbReference type="PANTHER" id="PTHR21262">
    <property type="entry name" value="GUANOSINE-3',5'-BIS DIPHOSPHATE 3'-PYROPHOSPHOHYDROLASE"/>
    <property type="match status" value="1"/>
</dbReference>
<dbReference type="FunFam" id="1.10.3210.10:FF:000001">
    <property type="entry name" value="GTP pyrophosphokinase RelA"/>
    <property type="match status" value="1"/>
</dbReference>
<feature type="compositionally biased region" description="Basic residues" evidence="3">
    <location>
        <begin position="576"/>
        <end position="586"/>
    </location>
</feature>
<dbReference type="SMART" id="SM00471">
    <property type="entry name" value="HDc"/>
    <property type="match status" value="1"/>
</dbReference>
<organism evidence="7">
    <name type="scientific">marine metagenome</name>
    <dbReference type="NCBI Taxonomy" id="408172"/>
    <lineage>
        <taxon>unclassified sequences</taxon>
        <taxon>metagenomes</taxon>
        <taxon>ecological metagenomes</taxon>
    </lineage>
</organism>
<dbReference type="SUPFAM" id="SSF81301">
    <property type="entry name" value="Nucleotidyltransferase"/>
    <property type="match status" value="1"/>
</dbReference>
<dbReference type="InterPro" id="IPR002912">
    <property type="entry name" value="ACT_dom"/>
</dbReference>
<evidence type="ECO:0000256" key="1">
    <source>
        <dbReference type="ARBA" id="ARBA00007476"/>
    </source>
</evidence>
<protein>
    <recommendedName>
        <fullName evidence="8">GTP pyrophosphokinase</fullName>
    </recommendedName>
</protein>
<dbReference type="InterPro" id="IPR033655">
    <property type="entry name" value="TGS_RelA/SpoT"/>
</dbReference>
<dbReference type="Gene3D" id="1.10.3210.10">
    <property type="entry name" value="Hypothetical protein af1432"/>
    <property type="match status" value="1"/>
</dbReference>
<feature type="domain" description="HD" evidence="5">
    <location>
        <begin position="62"/>
        <end position="161"/>
    </location>
</feature>
<evidence type="ECO:0000259" key="5">
    <source>
        <dbReference type="PROSITE" id="PS51831"/>
    </source>
</evidence>
<dbReference type="SUPFAM" id="SSF81271">
    <property type="entry name" value="TGS-like"/>
    <property type="match status" value="1"/>
</dbReference>
<dbReference type="PROSITE" id="PS51671">
    <property type="entry name" value="ACT"/>
    <property type="match status" value="1"/>
</dbReference>
<dbReference type="GO" id="GO:0005886">
    <property type="term" value="C:plasma membrane"/>
    <property type="evidence" value="ECO:0007669"/>
    <property type="project" value="TreeGrafter"/>
</dbReference>
<dbReference type="AlphaFoldDB" id="A0A381N6J6"/>
<dbReference type="FunFam" id="3.30.460.10:FF:000001">
    <property type="entry name" value="GTP pyrophosphokinase RelA"/>
    <property type="match status" value="1"/>
</dbReference>
<dbReference type="Gene3D" id="3.30.460.10">
    <property type="entry name" value="Beta Polymerase, domain 2"/>
    <property type="match status" value="1"/>
</dbReference>
<evidence type="ECO:0000313" key="7">
    <source>
        <dbReference type="EMBL" id="SUZ49268.1"/>
    </source>
</evidence>
<accession>A0A381N6J6</accession>
<dbReference type="SMART" id="SM00954">
    <property type="entry name" value="RelA_SpoT"/>
    <property type="match status" value="1"/>
</dbReference>
<comment type="pathway">
    <text evidence="2">Purine metabolism.</text>
</comment>
<gene>
    <name evidence="7" type="ORF">METZ01_LOCUS2122</name>
</gene>
<dbReference type="InterPro" id="IPR004811">
    <property type="entry name" value="RelA/Spo_fam"/>
</dbReference>
<dbReference type="InterPro" id="IPR004095">
    <property type="entry name" value="TGS"/>
</dbReference>
<dbReference type="InterPro" id="IPR045600">
    <property type="entry name" value="RelA/SpoT_AH_RIS"/>
</dbReference>
<evidence type="ECO:0008006" key="8">
    <source>
        <dbReference type="Google" id="ProtNLM"/>
    </source>
</evidence>
<dbReference type="Pfam" id="PF02824">
    <property type="entry name" value="TGS"/>
    <property type="match status" value="1"/>
</dbReference>
<dbReference type="InterPro" id="IPR012676">
    <property type="entry name" value="TGS-like"/>
</dbReference>
<dbReference type="CDD" id="cd01668">
    <property type="entry name" value="TGS_RSH"/>
    <property type="match status" value="1"/>
</dbReference>
<dbReference type="CDD" id="cd04876">
    <property type="entry name" value="ACT_RelA-SpoT"/>
    <property type="match status" value="1"/>
</dbReference>
<evidence type="ECO:0000259" key="6">
    <source>
        <dbReference type="PROSITE" id="PS51880"/>
    </source>
</evidence>
<sequence length="741" mass="82249">MATVTRVLPWRRSAAPVHTELQGVVDRFRSRWPKSSPDLFVRAYETANQAHQGQRRKSGEPYILHPVAVASVVAEMGLDDVSIAAALLHDAVEDTGVELIQIQTEFGPDVAAIVDGVTKLDRVRFATKQAQQAATLRKMLVAMASDLRVLIIKLADRLHNMRTVGALRPAKQEQIARETLDVYAPLAHRLGMQEVRNELEDLAFAALYPKRYAEIDRLIAERTPAQDAYVEGVLENIRDRLAKASIDGQVTGRRKHHWSVYEKMIVKGRSFDEIFDLVGIRVVVATVRDAYGALGSIHSTWKPVSGRFKDYIAMPKFNLYQSLHTTVVGPEGVSVEVQIRTQEMHGRAEHGVAAHWRYKDPSEGSGAEMAWLNSIVDWQAETDDPEEFMRTLAVDLDQDEVYVFTPKGDVVTLATLATPIDFAYAIHTDIGDSTIGAKIDGRLVPLDRELQSGDTVEVFTSKHEGAGPSRDWLQIATTPKARNSIRHWFARTEREEVLELGRERVLEALRGQGLRAQLLIDSDELRHVAEQFNRSDLEVLFEAVGKDDLKAASIAKRLVAGLREQDSGQRLPAKPAQHRGSRRRRTSGVHVEGFDDSLVRLAGCCNPVPGDEILGFVTKGRGISVHRDDCTNAVELVAASGARQVEVDWDVAFDGQFHTTFEVRALDRDRLLADVVSVISDHHLGISSAHTFTGEDQVSVLQFDVEVGDPTLLEQLLAAVRDIDGVFDAHRVVPNSVRPPS</sequence>
<dbReference type="CDD" id="cd00077">
    <property type="entry name" value="HDc"/>
    <property type="match status" value="1"/>
</dbReference>
<dbReference type="Gene3D" id="3.10.20.30">
    <property type="match status" value="1"/>
</dbReference>
<dbReference type="InterPro" id="IPR007685">
    <property type="entry name" value="RelA_SpoT"/>
</dbReference>
<evidence type="ECO:0000256" key="2">
    <source>
        <dbReference type="ARBA" id="ARBA00025704"/>
    </source>
</evidence>
<dbReference type="InterPro" id="IPR043519">
    <property type="entry name" value="NT_sf"/>
</dbReference>
<dbReference type="FunFam" id="3.10.20.30:FF:000002">
    <property type="entry name" value="GTP pyrophosphokinase (RelA/SpoT)"/>
    <property type="match status" value="1"/>
</dbReference>